<feature type="region of interest" description="Disordered" evidence="1">
    <location>
        <begin position="1"/>
        <end position="23"/>
    </location>
</feature>
<evidence type="ECO:0000313" key="4">
    <source>
        <dbReference type="EMBL" id="MCU4717175.1"/>
    </source>
</evidence>
<evidence type="ECO:0000256" key="1">
    <source>
        <dbReference type="SAM" id="MobiDB-lite"/>
    </source>
</evidence>
<name>A0AAE3I9Q3_9EURY</name>
<dbReference type="PANTHER" id="PTHR48267:SF1">
    <property type="entry name" value="BILIRUBIN OXIDASE"/>
    <property type="match status" value="1"/>
</dbReference>
<evidence type="ECO:0000313" key="6">
    <source>
        <dbReference type="Proteomes" id="UP001208186"/>
    </source>
</evidence>
<evidence type="ECO:0000313" key="5">
    <source>
        <dbReference type="EMBL" id="MCU4726102.1"/>
    </source>
</evidence>
<dbReference type="InterPro" id="IPR006311">
    <property type="entry name" value="TAT_signal"/>
</dbReference>
<keyword evidence="6" id="KW-1185">Reference proteome</keyword>
<dbReference type="InterPro" id="IPR011706">
    <property type="entry name" value="Cu-oxidase_C"/>
</dbReference>
<reference evidence="5" key="1">
    <citation type="submission" date="2023-02" db="EMBL/GenBank/DDBJ databases">
        <title>Enrichment on poylsaccharides allowed isolation of novel metabolic and taxonomic groups of Haloarchaea.</title>
        <authorList>
            <person name="Sorokin D.Y."/>
            <person name="Elcheninov A.G."/>
            <person name="Khizhniak T.V."/>
            <person name="Kolganova T.V."/>
            <person name="Kublanov I.V."/>
        </authorList>
    </citation>
    <scope>NUCLEOTIDE SEQUENCE</scope>
    <source>
        <strain evidence="4 6">HArc-curdl5-1</strain>
        <strain evidence="5">HArc-curdl7</strain>
    </source>
</reference>
<dbReference type="InterPro" id="IPR011707">
    <property type="entry name" value="Cu-oxidase-like_N"/>
</dbReference>
<dbReference type="InterPro" id="IPR008972">
    <property type="entry name" value="Cupredoxin"/>
</dbReference>
<dbReference type="Proteomes" id="UP001208186">
    <property type="component" value="Unassembled WGS sequence"/>
</dbReference>
<evidence type="ECO:0000259" key="2">
    <source>
        <dbReference type="Pfam" id="PF07731"/>
    </source>
</evidence>
<dbReference type="EMBL" id="JAOPKD010000002">
    <property type="protein sequence ID" value="MCU4726102.1"/>
    <property type="molecule type" value="Genomic_DNA"/>
</dbReference>
<dbReference type="Gene3D" id="2.60.40.420">
    <property type="entry name" value="Cupredoxins - blue copper proteins"/>
    <property type="match status" value="3"/>
</dbReference>
<dbReference type="GO" id="GO:0005507">
    <property type="term" value="F:copper ion binding"/>
    <property type="evidence" value="ECO:0007669"/>
    <property type="project" value="InterPro"/>
</dbReference>
<comment type="caution">
    <text evidence="5">The sequence shown here is derived from an EMBL/GenBank/DDBJ whole genome shotgun (WGS) entry which is preliminary data.</text>
</comment>
<protein>
    <submittedName>
        <fullName evidence="5">Multicopper oxidase domain-containing protein</fullName>
    </submittedName>
</protein>
<dbReference type="Proteomes" id="UP001209746">
    <property type="component" value="Unassembled WGS sequence"/>
</dbReference>
<dbReference type="EMBL" id="JAOPKC010000002">
    <property type="protein sequence ID" value="MCU4717175.1"/>
    <property type="molecule type" value="Genomic_DNA"/>
</dbReference>
<sequence>MTSNDETPNHDTGNRKRLSRRSVLKTGTALGAASVLPLSASPVAAQVTPSDHHSLSELGWQMLPIGDAKPAVMETAGRRQGRPYYYIEMAQGSHTHHPNMDPTTVWGYKGPNDSEGQFPGKTIEADKNQKLKVEFSNELPSSHLFDVDTRVHGTKPGDYAESYPDWVTQFDGYGGTKDFPEVRAVTHTHGLHVESASDGLPEQWKSPDGIEGPQFEKDVYDYPNRQAPATLWYHDHALGSTRLNVYAGLAGFYLIRGGAERRLGLPSGDQEVPLLFQDRSFDGGDEYKYPDEFAPEFAGDVSVVNGLAWPSFEVQPQQYRFRLLNGSNNRFFDIRLENDDSGGVPTIYQIGTDLGFLQDVVPIGPNQDTTSLLLGPAERADVIVDFSEFAGDTFTVKSDAGFPFVSPDAENDGGGLPELAQFRVADSMPQEPVVDPTTLKLPGPETFREEAVGTTRRMSLETTTLNGLDTHLLGEEGGRDGGEHWNDPVLTKPQVGTMEVWEIKNNTPDSHPIHLHLVDFQVIGRGPNGTQPPEPTERGNKDTVKVYDGETVRIISRFGEFTGRYVWHCHILEHEDQEMMRPYEVVKGDSS</sequence>
<evidence type="ECO:0000259" key="3">
    <source>
        <dbReference type="Pfam" id="PF07732"/>
    </source>
</evidence>
<dbReference type="PANTHER" id="PTHR48267">
    <property type="entry name" value="CUPREDOXIN SUPERFAMILY PROTEIN"/>
    <property type="match status" value="1"/>
</dbReference>
<dbReference type="CDD" id="cd13868">
    <property type="entry name" value="CuRO_2_CotA_like"/>
    <property type="match status" value="1"/>
</dbReference>
<organism evidence="5 7">
    <name type="scientific">Halapricum hydrolyticum</name>
    <dbReference type="NCBI Taxonomy" id="2979991"/>
    <lineage>
        <taxon>Archaea</taxon>
        <taxon>Methanobacteriati</taxon>
        <taxon>Methanobacteriota</taxon>
        <taxon>Stenosarchaea group</taxon>
        <taxon>Halobacteria</taxon>
        <taxon>Halobacteriales</taxon>
        <taxon>Haloarculaceae</taxon>
        <taxon>Halapricum</taxon>
    </lineage>
</organism>
<dbReference type="AlphaFoldDB" id="A0AAE3I9Q3"/>
<gene>
    <name evidence="5" type="ORF">OB914_03825</name>
    <name evidence="4" type="ORF">OB916_03750</name>
</gene>
<dbReference type="Pfam" id="PF07731">
    <property type="entry name" value="Cu-oxidase_2"/>
    <property type="match status" value="1"/>
</dbReference>
<evidence type="ECO:0000313" key="7">
    <source>
        <dbReference type="Proteomes" id="UP001209746"/>
    </source>
</evidence>
<feature type="domain" description="Plastocyanin-like" evidence="3">
    <location>
        <begin position="186"/>
        <end position="257"/>
    </location>
</feature>
<accession>A0AAE3I9Q3</accession>
<dbReference type="CDD" id="cd13891">
    <property type="entry name" value="CuRO_3_CotA_like"/>
    <property type="match status" value="1"/>
</dbReference>
<dbReference type="Pfam" id="PF07732">
    <property type="entry name" value="Cu-oxidase_3"/>
    <property type="match status" value="1"/>
</dbReference>
<dbReference type="GO" id="GO:0016491">
    <property type="term" value="F:oxidoreductase activity"/>
    <property type="evidence" value="ECO:0007669"/>
    <property type="project" value="InterPro"/>
</dbReference>
<dbReference type="SUPFAM" id="SSF49503">
    <property type="entry name" value="Cupredoxins"/>
    <property type="match status" value="3"/>
</dbReference>
<dbReference type="PROSITE" id="PS51318">
    <property type="entry name" value="TAT"/>
    <property type="match status" value="1"/>
</dbReference>
<dbReference type="RefSeq" id="WP_315907942.1">
    <property type="nucleotide sequence ID" value="NZ_JAOPKC010000002.1"/>
</dbReference>
<feature type="domain" description="Plastocyanin-like" evidence="2">
    <location>
        <begin position="485"/>
        <end position="587"/>
    </location>
</feature>
<proteinExistence type="predicted"/>
<dbReference type="InterPro" id="IPR045087">
    <property type="entry name" value="Cu-oxidase_fam"/>
</dbReference>
<dbReference type="CDD" id="cd13844">
    <property type="entry name" value="CuRO_1_BOD_CotA_like"/>
    <property type="match status" value="1"/>
</dbReference>